<protein>
    <submittedName>
        <fullName evidence="2">Uncharacterized protein</fullName>
    </submittedName>
</protein>
<gene>
    <name evidence="2" type="ORF">BJ508DRAFT_418952</name>
</gene>
<dbReference type="Proteomes" id="UP000275078">
    <property type="component" value="Unassembled WGS sequence"/>
</dbReference>
<proteinExistence type="predicted"/>
<evidence type="ECO:0000256" key="1">
    <source>
        <dbReference type="SAM" id="SignalP"/>
    </source>
</evidence>
<sequence length="104" mass="11267">MYFTHAGAIFLPILCTILLSTPCLAIALPKDTTTTVVQPGGKLTVTTDGPNAISLLLKVYELCTEYNGLLKSNGKDSEMHQFLTRTEEDLPLGTLNSVCSKYNS</sequence>
<dbReference type="AlphaFoldDB" id="A0A3N4HM62"/>
<keyword evidence="1" id="KW-0732">Signal</keyword>
<accession>A0A3N4HM62</accession>
<feature type="chain" id="PRO_5018331798" evidence="1">
    <location>
        <begin position="26"/>
        <end position="104"/>
    </location>
</feature>
<keyword evidence="3" id="KW-1185">Reference proteome</keyword>
<evidence type="ECO:0000313" key="2">
    <source>
        <dbReference type="EMBL" id="RPA73598.1"/>
    </source>
</evidence>
<name>A0A3N4HM62_ASCIM</name>
<reference evidence="2 3" key="1">
    <citation type="journal article" date="2018" name="Nat. Ecol. Evol.">
        <title>Pezizomycetes genomes reveal the molecular basis of ectomycorrhizal truffle lifestyle.</title>
        <authorList>
            <person name="Murat C."/>
            <person name="Payen T."/>
            <person name="Noel B."/>
            <person name="Kuo A."/>
            <person name="Morin E."/>
            <person name="Chen J."/>
            <person name="Kohler A."/>
            <person name="Krizsan K."/>
            <person name="Balestrini R."/>
            <person name="Da Silva C."/>
            <person name="Montanini B."/>
            <person name="Hainaut M."/>
            <person name="Levati E."/>
            <person name="Barry K.W."/>
            <person name="Belfiori B."/>
            <person name="Cichocki N."/>
            <person name="Clum A."/>
            <person name="Dockter R.B."/>
            <person name="Fauchery L."/>
            <person name="Guy J."/>
            <person name="Iotti M."/>
            <person name="Le Tacon F."/>
            <person name="Lindquist E.A."/>
            <person name="Lipzen A."/>
            <person name="Malagnac F."/>
            <person name="Mello A."/>
            <person name="Molinier V."/>
            <person name="Miyauchi S."/>
            <person name="Poulain J."/>
            <person name="Riccioni C."/>
            <person name="Rubini A."/>
            <person name="Sitrit Y."/>
            <person name="Splivallo R."/>
            <person name="Traeger S."/>
            <person name="Wang M."/>
            <person name="Zifcakova L."/>
            <person name="Wipf D."/>
            <person name="Zambonelli A."/>
            <person name="Paolocci F."/>
            <person name="Nowrousian M."/>
            <person name="Ottonello S."/>
            <person name="Baldrian P."/>
            <person name="Spatafora J.W."/>
            <person name="Henrissat B."/>
            <person name="Nagy L.G."/>
            <person name="Aury J.M."/>
            <person name="Wincker P."/>
            <person name="Grigoriev I.V."/>
            <person name="Bonfante P."/>
            <person name="Martin F.M."/>
        </authorList>
    </citation>
    <scope>NUCLEOTIDE SEQUENCE [LARGE SCALE GENOMIC DNA]</scope>
    <source>
        <strain evidence="2 3">RN42</strain>
    </source>
</reference>
<dbReference type="EMBL" id="ML119815">
    <property type="protein sequence ID" value="RPA73598.1"/>
    <property type="molecule type" value="Genomic_DNA"/>
</dbReference>
<evidence type="ECO:0000313" key="3">
    <source>
        <dbReference type="Proteomes" id="UP000275078"/>
    </source>
</evidence>
<organism evidence="2 3">
    <name type="scientific">Ascobolus immersus RN42</name>
    <dbReference type="NCBI Taxonomy" id="1160509"/>
    <lineage>
        <taxon>Eukaryota</taxon>
        <taxon>Fungi</taxon>
        <taxon>Dikarya</taxon>
        <taxon>Ascomycota</taxon>
        <taxon>Pezizomycotina</taxon>
        <taxon>Pezizomycetes</taxon>
        <taxon>Pezizales</taxon>
        <taxon>Ascobolaceae</taxon>
        <taxon>Ascobolus</taxon>
    </lineage>
</organism>
<feature type="signal peptide" evidence="1">
    <location>
        <begin position="1"/>
        <end position="25"/>
    </location>
</feature>